<keyword evidence="2" id="KW-1185">Reference proteome</keyword>
<dbReference type="Proteomes" id="UP000242287">
    <property type="component" value="Unassembled WGS sequence"/>
</dbReference>
<dbReference type="OrthoDB" id="341421at2759"/>
<name>A0A2A9NL16_9AGAR</name>
<dbReference type="AlphaFoldDB" id="A0A2A9NL16"/>
<gene>
    <name evidence="1" type="ORF">AMATHDRAFT_47270</name>
</gene>
<evidence type="ECO:0000313" key="1">
    <source>
        <dbReference type="EMBL" id="PFH51249.1"/>
    </source>
</evidence>
<accession>A0A2A9NL16</accession>
<organism evidence="1 2">
    <name type="scientific">Amanita thiersii Skay4041</name>
    <dbReference type="NCBI Taxonomy" id="703135"/>
    <lineage>
        <taxon>Eukaryota</taxon>
        <taxon>Fungi</taxon>
        <taxon>Dikarya</taxon>
        <taxon>Basidiomycota</taxon>
        <taxon>Agaricomycotina</taxon>
        <taxon>Agaricomycetes</taxon>
        <taxon>Agaricomycetidae</taxon>
        <taxon>Agaricales</taxon>
        <taxon>Pluteineae</taxon>
        <taxon>Amanitaceae</taxon>
        <taxon>Amanita</taxon>
    </lineage>
</organism>
<dbReference type="EMBL" id="KZ301990">
    <property type="protein sequence ID" value="PFH51249.1"/>
    <property type="molecule type" value="Genomic_DNA"/>
</dbReference>
<reference evidence="1 2" key="1">
    <citation type="submission" date="2014-02" db="EMBL/GenBank/DDBJ databases">
        <title>Transposable element dynamics among asymbiotic and ectomycorrhizal Amanita fungi.</title>
        <authorList>
            <consortium name="DOE Joint Genome Institute"/>
            <person name="Hess J."/>
            <person name="Skrede I."/>
            <person name="Wolfe B."/>
            <person name="LaButti K."/>
            <person name="Ohm R.A."/>
            <person name="Grigoriev I.V."/>
            <person name="Pringle A."/>
        </authorList>
    </citation>
    <scope>NUCLEOTIDE SEQUENCE [LARGE SCALE GENOMIC DNA]</scope>
    <source>
        <strain evidence="1 2">SKay4041</strain>
    </source>
</reference>
<sequence length="318" mass="35805">MSSVNSPPRKIYLPLETLDKCCQCGSTYALHLCSACGELLSLIYWQDALAEAVRFHPERTPHGALMHEIVNSPDPATPAVTFPDGSAAKLVVLGDGTELKEAGSEKWWPLAQTCCMRSRLLRRIFREGYAPVIVTVTMVCLLAEVYTTTATPASVSPDQKLKRRVRLKYKSSPIADFGIAKGVADVKHQDKLAYLYTCDDTLEKGQDPNDHYWIYFKTIRGEDLILDVSMYTFNLLLCVVSDPYTNEDLPPMSSVPAYFRDRPHVRDSPDIVKEKERFSVLRNTSLHDFVCNTAKTLEDKGVYEIGTWILSSISWRQS</sequence>
<protein>
    <submittedName>
        <fullName evidence="1">Uncharacterized protein</fullName>
    </submittedName>
</protein>
<evidence type="ECO:0000313" key="2">
    <source>
        <dbReference type="Proteomes" id="UP000242287"/>
    </source>
</evidence>
<dbReference type="STRING" id="703135.A0A2A9NL16"/>
<proteinExistence type="predicted"/>